<keyword evidence="3" id="KW-1185">Reference proteome</keyword>
<dbReference type="EMBL" id="CP016782">
    <property type="protein sequence ID" value="ASY28269.1"/>
    <property type="molecule type" value="Genomic_DNA"/>
</dbReference>
<dbReference type="Gene3D" id="3.40.50.720">
    <property type="entry name" value="NAD(P)-binding Rossmann-like Domain"/>
    <property type="match status" value="1"/>
</dbReference>
<name>A0A249LH66_9ACTN</name>
<dbReference type="KEGG" id="plim:PHILAsVB114_06630"/>
<evidence type="ECO:0000259" key="1">
    <source>
        <dbReference type="Pfam" id="PF01370"/>
    </source>
</evidence>
<proteinExistence type="predicted"/>
<gene>
    <name evidence="2" type="ORF">PHILAsVB114_06630</name>
</gene>
<dbReference type="Proteomes" id="UP000217221">
    <property type="component" value="Chromosome"/>
</dbReference>
<accession>A0A249LH66</accession>
<feature type="domain" description="NAD-dependent epimerase/dehydratase" evidence="1">
    <location>
        <begin position="2"/>
        <end position="191"/>
    </location>
</feature>
<protein>
    <submittedName>
        <fullName evidence="2">Nucleoside-diphosphate-sugar epimerases</fullName>
    </submittedName>
</protein>
<dbReference type="SUPFAM" id="SSF51735">
    <property type="entry name" value="NAD(P)-binding Rossmann-fold domains"/>
    <property type="match status" value="1"/>
</dbReference>
<dbReference type="InterPro" id="IPR036291">
    <property type="entry name" value="NAD(P)-bd_dom_sf"/>
</dbReference>
<dbReference type="AlphaFoldDB" id="A0A249LH66"/>
<evidence type="ECO:0000313" key="3">
    <source>
        <dbReference type="Proteomes" id="UP000217221"/>
    </source>
</evidence>
<dbReference type="InterPro" id="IPR001509">
    <property type="entry name" value="Epimerase_deHydtase"/>
</dbReference>
<dbReference type="Pfam" id="PF01370">
    <property type="entry name" value="Epimerase"/>
    <property type="match status" value="1"/>
</dbReference>
<organism evidence="2 3">
    <name type="scientific">Candidatus Planktophila limnetica</name>
    <dbReference type="NCBI Taxonomy" id="573600"/>
    <lineage>
        <taxon>Bacteria</taxon>
        <taxon>Bacillati</taxon>
        <taxon>Actinomycetota</taxon>
        <taxon>Actinomycetes</taxon>
        <taxon>Candidatus Nanopelagicales</taxon>
        <taxon>Candidatus Nanopelagicaceae</taxon>
        <taxon>Candidatus Planktophila</taxon>
    </lineage>
</organism>
<evidence type="ECO:0000313" key="2">
    <source>
        <dbReference type="EMBL" id="ASY28269.1"/>
    </source>
</evidence>
<sequence>MVGHTGFIGQAILSMPTNIQFKLTKNRINLEVTESSDLMIKEAITSNCGGILDLAWQSNKHDDYDNLKTHSKWQIETEYLARAAAKAGLKVYLVGTGEDDHPPASNKYATAKFQLKESLRDLIRAGQVIWLRPFYIVSIIQQRPRIIRGILESETSNFTIESPQSTNDFILVEDVALGIIKCLENETSGEIDIGSGALTSNIQIARIVCDLRNLPIPKTGFKPMRQGNIANIENLKKLKWAPTYTKKFLTGAQHE</sequence>
<reference evidence="2 3" key="1">
    <citation type="submission" date="2016-07" db="EMBL/GenBank/DDBJ databases">
        <title>High microdiversification within the ubiquitous acI lineage of Actinobacteria.</title>
        <authorList>
            <person name="Neuenschwander S.M."/>
            <person name="Salcher M."/>
            <person name="Ghai R."/>
            <person name="Pernthaler J."/>
        </authorList>
    </citation>
    <scope>NUCLEOTIDE SEQUENCE [LARGE SCALE GENOMIC DNA]</scope>
    <source>
        <strain evidence="2">MMS-VB-114</strain>
    </source>
</reference>